<dbReference type="PANTHER" id="PTHR41775:SF1">
    <property type="entry name" value="PEPTIDASE M6-LIKE DOMAIN-CONTAINING PROTEIN"/>
    <property type="match status" value="1"/>
</dbReference>
<dbReference type="Proteomes" id="UP000009011">
    <property type="component" value="Chromosome"/>
</dbReference>
<dbReference type="eggNOG" id="COG4412">
    <property type="taxonomic scope" value="Bacteria"/>
</dbReference>
<dbReference type="Gene3D" id="2.60.40.4070">
    <property type="match status" value="1"/>
</dbReference>
<feature type="domain" description="Secretion system C-terminal sorting" evidence="1">
    <location>
        <begin position="929"/>
        <end position="1005"/>
    </location>
</feature>
<accession>I6YX16</accession>
<dbReference type="PANTHER" id="PTHR41775">
    <property type="entry name" value="SECRETED PROTEIN-RELATED"/>
    <property type="match status" value="1"/>
</dbReference>
<evidence type="ECO:0000313" key="3">
    <source>
        <dbReference type="Proteomes" id="UP000009011"/>
    </source>
</evidence>
<dbReference type="Pfam" id="PF18962">
    <property type="entry name" value="Por_Secre_tail"/>
    <property type="match status" value="1"/>
</dbReference>
<dbReference type="NCBIfam" id="TIGR04183">
    <property type="entry name" value="Por_Secre_tail"/>
    <property type="match status" value="1"/>
</dbReference>
<proteinExistence type="predicted"/>
<dbReference type="RefSeq" id="WP_014856554.1">
    <property type="nucleotide sequence ID" value="NC_018178.1"/>
</dbReference>
<dbReference type="SUPFAM" id="SSF50998">
    <property type="entry name" value="Quinoprotein alcohol dehydrogenase-like"/>
    <property type="match status" value="1"/>
</dbReference>
<dbReference type="HOGENOM" id="CLU_294692_0_0_10"/>
<dbReference type="OrthoDB" id="9813478at2"/>
<evidence type="ECO:0000313" key="2">
    <source>
        <dbReference type="EMBL" id="AFN75122.1"/>
    </source>
</evidence>
<evidence type="ECO:0000259" key="1">
    <source>
        <dbReference type="Pfam" id="PF18962"/>
    </source>
</evidence>
<dbReference type="AlphaFoldDB" id="I6YX16"/>
<dbReference type="KEGG" id="mro:MROS_1890"/>
<dbReference type="InterPro" id="IPR026444">
    <property type="entry name" value="Secre_tail"/>
</dbReference>
<dbReference type="eggNOG" id="COG1520">
    <property type="taxonomic scope" value="Bacteria"/>
</dbReference>
<dbReference type="EMBL" id="CP003557">
    <property type="protein sequence ID" value="AFN75122.1"/>
    <property type="molecule type" value="Genomic_DNA"/>
</dbReference>
<name>I6YX16_MELRP</name>
<keyword evidence="3" id="KW-1185">Reference proteome</keyword>
<sequence length="1012" mass="112821">MNKSNLKIFLWLGILIPGLLFAGSQSEKKFSITRSLPNNSTQNAAIGKLKILAVMVEFQEDNDEYTYGNGKFGSVYTEDYGDTIIDPLPHDRTYFENHLEFAKNYFYKVSDGKLNIEYTVLPEIITVSKTMRNYAPPLTNPDDLGGLANFAGEVWDLADSVYADLDFSQYDLFTIFHAGAGAAFYPTGKIGYERDLPSVFLGFNTLQKYLGNDFAGFTVKNDFNIRNTVILPSTESKEVQSFGEKYLYQMSINGLIVSNIGSYLGLPDLFNTETGVTAIDRFGLMDGNAIFAYSGLFPPEPSPWEKIFLGWVEPVVLNANVNNVHIAAKLAAAAGDTVIVKIPINDHEYFLVENRQRDVNKDGITLTYKIGDNVYTFNTQKDTGRFRFDNADTMRGVVVDVDEFDWAVPANGIVIWHIDEKIINEKYAENRVNADLYNKGVDIEEADGIQDIGELFNTVFGEVYGIAGEEDLWYKGNKARFYKNRFGSDTKPNSNSNSGAKSFITIDNFSEPGNVMTFDLFIGNDRFLKLANILLDGNYKFVGGLDNLPYIFLINNHDLIIRHLESEYSLVFPEFSEVSPSIFSASSNFVVVGANNNQFNKLTLSSALDRVISQNSYNFSENEGSKVITPVTYRGLNFYTLMGTDISRFLRLDHFTGIYRTFDFSEYGKIVQISAYRDQNDFALITDGGYFITGKFPNDVKNRALNLSGVPVKLITLLKPDGKNEFIVLNENNGFDIIAEGGIRNSFVINTADTIKDFAIYVNQTNGTYSILVVDKNKVLSFNSFGILNDNFPITASSELNDYILTTDLNNDGVWDILVSSVDGNLFAWDGASGDLLQGFPISTGASLKVPPVLFTIDNSQSLTNFKSGIIYASVDAENYLNCWFIATDNPSSYGWHSVAGDLYNSYTITLPAENIIDEYFPESKAYNWPNPVYGNETYIRYFVAEDSDVEVTILDAAGDYVTTLKGTGRGGFDNEIRWDVSDVPSGVYFARINVSSADKAAAKLIKIAIIK</sequence>
<reference evidence="2 3" key="1">
    <citation type="journal article" date="2013" name="PLoS ONE">
        <title>Genomic analysis of Melioribacter roseus, facultatively anaerobic organotrophic bacterium representing a novel deep lineage within Bacteriodetes/Chlorobi group.</title>
        <authorList>
            <person name="Kadnikov V.V."/>
            <person name="Mardanov A.V."/>
            <person name="Podosokorskaya O.A."/>
            <person name="Gavrilov S.N."/>
            <person name="Kublanov I.V."/>
            <person name="Beletsky A.V."/>
            <person name="Bonch-Osmolovskaya E.A."/>
            <person name="Ravin N.V."/>
        </authorList>
    </citation>
    <scope>NUCLEOTIDE SEQUENCE [LARGE SCALE GENOMIC DNA]</scope>
    <source>
        <strain evidence="3">JCM 17771 / P3M-2</strain>
    </source>
</reference>
<dbReference type="InterPro" id="IPR011047">
    <property type="entry name" value="Quinoprotein_ADH-like_sf"/>
</dbReference>
<protein>
    <submittedName>
        <fullName evidence="2">FG-GAP repeat protein</fullName>
    </submittedName>
</protein>
<organism evidence="2 3">
    <name type="scientific">Melioribacter roseus (strain DSM 23840 / JCM 17771 / VKM B-2668 / P3M-2)</name>
    <dbReference type="NCBI Taxonomy" id="1191523"/>
    <lineage>
        <taxon>Bacteria</taxon>
        <taxon>Pseudomonadati</taxon>
        <taxon>Ignavibacteriota</taxon>
        <taxon>Ignavibacteria</taxon>
        <taxon>Ignavibacteriales</taxon>
        <taxon>Melioribacteraceae</taxon>
        <taxon>Melioribacter</taxon>
    </lineage>
</organism>
<dbReference type="STRING" id="1191523.MROS_1890"/>
<gene>
    <name evidence="2" type="ordered locus">MROS_1890</name>
</gene>